<dbReference type="EMBL" id="JABAYA010000004">
    <property type="protein sequence ID" value="KAF7732107.1"/>
    <property type="molecule type" value="Genomic_DNA"/>
</dbReference>
<keyword evidence="8 10" id="KW-0472">Membrane</keyword>
<proteinExistence type="inferred from homology"/>
<dbReference type="Proteomes" id="UP000605846">
    <property type="component" value="Unassembled WGS sequence"/>
</dbReference>
<dbReference type="AlphaFoldDB" id="A0A8H7EVF9"/>
<feature type="transmembrane region" description="Helical" evidence="10">
    <location>
        <begin position="57"/>
        <end position="76"/>
    </location>
</feature>
<accession>A0A8H7EVF9</accession>
<keyword evidence="6" id="KW-0653">Protein transport</keyword>
<evidence type="ECO:0000256" key="4">
    <source>
        <dbReference type="ARBA" id="ARBA00022692"/>
    </source>
</evidence>
<evidence type="ECO:0000256" key="6">
    <source>
        <dbReference type="ARBA" id="ARBA00022927"/>
    </source>
</evidence>
<keyword evidence="5" id="KW-0571">Peptide transport</keyword>
<dbReference type="GO" id="GO:0016020">
    <property type="term" value="C:membrane"/>
    <property type="evidence" value="ECO:0007669"/>
    <property type="project" value="UniProtKB-SubCell"/>
</dbReference>
<evidence type="ECO:0000313" key="11">
    <source>
        <dbReference type="EMBL" id="KAF7732107.1"/>
    </source>
</evidence>
<protein>
    <recommendedName>
        <fullName evidence="13">OPT family small oligopeptide transporter</fullName>
    </recommendedName>
</protein>
<dbReference type="NCBIfam" id="TIGR00728">
    <property type="entry name" value="OPT_sfam"/>
    <property type="match status" value="1"/>
</dbReference>
<comment type="subcellular location">
    <subcellularLocation>
        <location evidence="1">Membrane</location>
        <topology evidence="1">Multi-pass membrane protein</topology>
    </subcellularLocation>
</comment>
<feature type="compositionally biased region" description="Polar residues" evidence="9">
    <location>
        <begin position="1"/>
        <end position="10"/>
    </location>
</feature>
<keyword evidence="3" id="KW-0813">Transport</keyword>
<feature type="region of interest" description="Disordered" evidence="9">
    <location>
        <begin position="1"/>
        <end position="43"/>
    </location>
</feature>
<dbReference type="InterPro" id="IPR004813">
    <property type="entry name" value="OPT"/>
</dbReference>
<feature type="transmembrane region" description="Helical" evidence="10">
    <location>
        <begin position="267"/>
        <end position="287"/>
    </location>
</feature>
<keyword evidence="12" id="KW-1185">Reference proteome</keyword>
<reference evidence="11" key="1">
    <citation type="submission" date="2020-01" db="EMBL/GenBank/DDBJ databases">
        <title>Genome Sequencing of Three Apophysomyces-Like Fungal Strains Confirms a Novel Fungal Genus in the Mucoromycota with divergent Burkholderia-like Endosymbiotic Bacteria.</title>
        <authorList>
            <person name="Stajich J.E."/>
            <person name="Macias A.M."/>
            <person name="Carter-House D."/>
            <person name="Lovett B."/>
            <person name="Kasson L.R."/>
            <person name="Berry K."/>
            <person name="Grigoriev I."/>
            <person name="Chang Y."/>
            <person name="Spatafora J."/>
            <person name="Kasson M.T."/>
        </authorList>
    </citation>
    <scope>NUCLEOTIDE SEQUENCE</scope>
    <source>
        <strain evidence="11">NRRL A-21654</strain>
    </source>
</reference>
<evidence type="ECO:0000313" key="12">
    <source>
        <dbReference type="Proteomes" id="UP000605846"/>
    </source>
</evidence>
<dbReference type="PANTHER" id="PTHR22601">
    <property type="entry name" value="ISP4 LIKE PROTEIN"/>
    <property type="match status" value="1"/>
</dbReference>
<keyword evidence="4 10" id="KW-0812">Transmembrane</keyword>
<evidence type="ECO:0000256" key="3">
    <source>
        <dbReference type="ARBA" id="ARBA00022448"/>
    </source>
</evidence>
<comment type="caution">
    <text evidence="11">The sequence shown here is derived from an EMBL/GenBank/DDBJ whole genome shotgun (WGS) entry which is preliminary data.</text>
</comment>
<evidence type="ECO:0000256" key="1">
    <source>
        <dbReference type="ARBA" id="ARBA00004141"/>
    </source>
</evidence>
<dbReference type="InterPro" id="IPR004648">
    <property type="entry name" value="Oligpept_transpt"/>
</dbReference>
<feature type="transmembrane region" description="Helical" evidence="10">
    <location>
        <begin position="433"/>
        <end position="454"/>
    </location>
</feature>
<feature type="transmembrane region" description="Helical" evidence="10">
    <location>
        <begin position="460"/>
        <end position="483"/>
    </location>
</feature>
<keyword evidence="7 10" id="KW-1133">Transmembrane helix</keyword>
<dbReference type="GO" id="GO:0015031">
    <property type="term" value="P:protein transport"/>
    <property type="evidence" value="ECO:0007669"/>
    <property type="project" value="UniProtKB-KW"/>
</dbReference>
<evidence type="ECO:0000256" key="7">
    <source>
        <dbReference type="ARBA" id="ARBA00022989"/>
    </source>
</evidence>
<dbReference type="GO" id="GO:0035673">
    <property type="term" value="F:oligopeptide transmembrane transporter activity"/>
    <property type="evidence" value="ECO:0007669"/>
    <property type="project" value="InterPro"/>
</dbReference>
<sequence length="534" mass="59793">MLSSRKTPYSSYGAVADPALESQSKHQVPEEDSPIEEVRASVPPTDDPTLPTATFRAWFLGIVFSLGISFTNQFFWFRANPLVLKVLVVQLLAFPAGCLFEKVLPHGTIDAFGRKFTLNPGPFNIKEHVLITVMANAAAVSFDSIDIIVVQKLYYNQWWGFTGGLLLVLTTSMLGFGFAGILKPFLVRPAAMIWPVNLVNATLFHTLHKDEPKGTHAYQGLGSGLSLSRNHFFLIACAASFCWYFFPGFIMPILVSISWICWAKKDSVLVSQIGSGLHGLGLGSFTLDWSNLSAWYPSPLALPWLVQANMFAGFVILIWIIAPLIYYTNTFEAKKFPFYNTHQYDIWGNVYNRSRIMNADNTLNETAYEEYSPIRITSFFALMYGQGLATTGAVLSHTLLFNGKEIWQRLKSARYEADDVHARLMERYQEVPGWWYGALFGGSLTLSLITICFWPSDMPWWSLFIAVGLAFIWVLPVGTVTAITSETPSISIITEWVYGLIRPGHPIGNIIFKTYGYITVRQALLFAQDLKLGG</sequence>
<feature type="transmembrane region" description="Helical" evidence="10">
    <location>
        <begin position="232"/>
        <end position="255"/>
    </location>
</feature>
<evidence type="ECO:0000256" key="9">
    <source>
        <dbReference type="SAM" id="MobiDB-lite"/>
    </source>
</evidence>
<feature type="transmembrane region" description="Helical" evidence="10">
    <location>
        <begin position="307"/>
        <end position="327"/>
    </location>
</feature>
<evidence type="ECO:0000256" key="8">
    <source>
        <dbReference type="ARBA" id="ARBA00023136"/>
    </source>
</evidence>
<dbReference type="Pfam" id="PF03169">
    <property type="entry name" value="OPT"/>
    <property type="match status" value="1"/>
</dbReference>
<organism evidence="11 12">
    <name type="scientific">Apophysomyces ossiformis</name>
    <dbReference type="NCBI Taxonomy" id="679940"/>
    <lineage>
        <taxon>Eukaryota</taxon>
        <taxon>Fungi</taxon>
        <taxon>Fungi incertae sedis</taxon>
        <taxon>Mucoromycota</taxon>
        <taxon>Mucoromycotina</taxon>
        <taxon>Mucoromycetes</taxon>
        <taxon>Mucorales</taxon>
        <taxon>Mucorineae</taxon>
        <taxon>Mucoraceae</taxon>
        <taxon>Apophysomyces</taxon>
    </lineage>
</organism>
<evidence type="ECO:0000256" key="2">
    <source>
        <dbReference type="ARBA" id="ARBA00008807"/>
    </source>
</evidence>
<evidence type="ECO:0000256" key="10">
    <source>
        <dbReference type="SAM" id="Phobius"/>
    </source>
</evidence>
<evidence type="ECO:0000256" key="5">
    <source>
        <dbReference type="ARBA" id="ARBA00022856"/>
    </source>
</evidence>
<evidence type="ECO:0008006" key="13">
    <source>
        <dbReference type="Google" id="ProtNLM"/>
    </source>
</evidence>
<dbReference type="OrthoDB" id="9986677at2759"/>
<comment type="similarity">
    <text evidence="2">Belongs to the oligopeptide OPT transporter family.</text>
</comment>
<dbReference type="NCBIfam" id="TIGR00727">
    <property type="entry name" value="ISP4_OPT"/>
    <property type="match status" value="1"/>
</dbReference>
<gene>
    <name evidence="11" type="ORF">EC973_006362</name>
</gene>
<feature type="transmembrane region" description="Helical" evidence="10">
    <location>
        <begin position="158"/>
        <end position="182"/>
    </location>
</feature>
<name>A0A8H7EVF9_9FUNG</name>